<dbReference type="AlphaFoldDB" id="A0A850LGF9"/>
<name>A0A850LGF9_9RHOB</name>
<dbReference type="SUPFAM" id="SSF48452">
    <property type="entry name" value="TPR-like"/>
    <property type="match status" value="1"/>
</dbReference>
<dbReference type="PROSITE" id="PS50005">
    <property type="entry name" value="TPR"/>
    <property type="match status" value="1"/>
</dbReference>
<accession>A0A850LGF9</accession>
<gene>
    <name evidence="2" type="ORF">HW564_07110</name>
</gene>
<sequence>MTSSAAPVRRPSLVLAWATVTAVTVASCTKSDDIALPDNPFPPGVDHRKQAVSGVEVGQRLMSAGEYELALDAFTRAALDEGMTTEILTGLGTANLGLGRLGQSETMLRRAVEEAPDWPEAWNNLGVLLMEKDEIAEATAVFRKAYALDNGESDSIRNNLRIALAKSENPVINTVQKEEFKLVQRGQGDFLIRKTP</sequence>
<organism evidence="2 3">
    <name type="scientific">Ruegeria pomeroyi</name>
    <dbReference type="NCBI Taxonomy" id="89184"/>
    <lineage>
        <taxon>Bacteria</taxon>
        <taxon>Pseudomonadati</taxon>
        <taxon>Pseudomonadota</taxon>
        <taxon>Alphaproteobacteria</taxon>
        <taxon>Rhodobacterales</taxon>
        <taxon>Roseobacteraceae</taxon>
        <taxon>Ruegeria</taxon>
    </lineage>
</organism>
<dbReference type="InterPro" id="IPR011990">
    <property type="entry name" value="TPR-like_helical_dom_sf"/>
</dbReference>
<dbReference type="SMART" id="SM00028">
    <property type="entry name" value="TPR"/>
    <property type="match status" value="2"/>
</dbReference>
<dbReference type="Proteomes" id="UP000565723">
    <property type="component" value="Unassembled WGS sequence"/>
</dbReference>
<dbReference type="InterPro" id="IPR019734">
    <property type="entry name" value="TPR_rpt"/>
</dbReference>
<reference evidence="2 3" key="1">
    <citation type="journal article" date="2020" name="Proc. Natl. Acad. Sci. U.S.A.">
        <title>Ecological drivers of bacterial community assembly in synthetic phycospheres.</title>
        <authorList>
            <person name="Fu H."/>
            <person name="Uchimiya M."/>
            <person name="Gore J."/>
            <person name="Moran M.A."/>
        </authorList>
    </citation>
    <scope>NUCLEOTIDE SEQUENCE [LARGE SCALE GENOMIC DNA]</scope>
    <source>
        <strain evidence="2">HF-Din03</strain>
    </source>
</reference>
<dbReference type="Gene3D" id="1.25.40.10">
    <property type="entry name" value="Tetratricopeptide repeat domain"/>
    <property type="match status" value="1"/>
</dbReference>
<dbReference type="RefSeq" id="WP_011048786.1">
    <property type="nucleotide sequence ID" value="NZ_CP076685.1"/>
</dbReference>
<protein>
    <submittedName>
        <fullName evidence="2">Tetratricopeptide repeat protein</fullName>
    </submittedName>
</protein>
<evidence type="ECO:0000313" key="2">
    <source>
        <dbReference type="EMBL" id="NVK96682.1"/>
    </source>
</evidence>
<proteinExistence type="predicted"/>
<evidence type="ECO:0000256" key="1">
    <source>
        <dbReference type="PROSITE-ProRule" id="PRU00339"/>
    </source>
</evidence>
<comment type="caution">
    <text evidence="2">The sequence shown here is derived from an EMBL/GenBank/DDBJ whole genome shotgun (WGS) entry which is preliminary data.</text>
</comment>
<dbReference type="EMBL" id="JABXIY010000017">
    <property type="protein sequence ID" value="NVK96682.1"/>
    <property type="molecule type" value="Genomic_DNA"/>
</dbReference>
<dbReference type="Pfam" id="PF13432">
    <property type="entry name" value="TPR_16"/>
    <property type="match status" value="1"/>
</dbReference>
<dbReference type="OMA" id="MERQKYP"/>
<keyword evidence="1" id="KW-0802">TPR repeat</keyword>
<evidence type="ECO:0000313" key="3">
    <source>
        <dbReference type="Proteomes" id="UP000565723"/>
    </source>
</evidence>
<feature type="repeat" description="TPR" evidence="1">
    <location>
        <begin position="119"/>
        <end position="152"/>
    </location>
</feature>